<proteinExistence type="predicted"/>
<dbReference type="Pfam" id="PF01546">
    <property type="entry name" value="Peptidase_M20"/>
    <property type="match status" value="1"/>
</dbReference>
<dbReference type="Gene3D" id="3.30.70.360">
    <property type="match status" value="1"/>
</dbReference>
<dbReference type="EMBL" id="WAAO01000002">
    <property type="protein sequence ID" value="KAB1864945.1"/>
    <property type="molecule type" value="Genomic_DNA"/>
</dbReference>
<protein>
    <submittedName>
        <fullName evidence="6">M20 family metallopeptidase</fullName>
    </submittedName>
</protein>
<dbReference type="PIRSF" id="PIRSF037238">
    <property type="entry name" value="Carboxypeptidase_G2"/>
    <property type="match status" value="1"/>
</dbReference>
<keyword evidence="7" id="KW-1185">Reference proteome</keyword>
<dbReference type="InterPro" id="IPR002933">
    <property type="entry name" value="Peptidase_M20"/>
</dbReference>
<keyword evidence="2" id="KW-0479">Metal-binding</keyword>
<dbReference type="InterPro" id="IPR011650">
    <property type="entry name" value="Peptidase_M20_dimer"/>
</dbReference>
<dbReference type="PANTHER" id="PTHR43808">
    <property type="entry name" value="ACETYLORNITHINE DEACETYLASE"/>
    <property type="match status" value="1"/>
</dbReference>
<comment type="cofactor">
    <cofactor evidence="1">
        <name>Zn(2+)</name>
        <dbReference type="ChEBI" id="CHEBI:29105"/>
    </cofactor>
</comment>
<dbReference type="SUPFAM" id="SSF55031">
    <property type="entry name" value="Bacterial exopeptidase dimerisation domain"/>
    <property type="match status" value="1"/>
</dbReference>
<dbReference type="InterPro" id="IPR050072">
    <property type="entry name" value="Peptidase_M20A"/>
</dbReference>
<dbReference type="SUPFAM" id="SSF53187">
    <property type="entry name" value="Zn-dependent exopeptidases"/>
    <property type="match status" value="1"/>
</dbReference>
<reference evidence="7" key="1">
    <citation type="submission" date="2019-09" db="EMBL/GenBank/DDBJ databases">
        <title>Whole genome sequencing of Microbacterium maritypicum.</title>
        <authorList>
            <person name="Lenchi N."/>
        </authorList>
    </citation>
    <scope>NUCLEOTIDE SEQUENCE [LARGE SCALE GENOMIC DNA]</scope>
    <source>
        <strain evidence="7">G1</strain>
    </source>
</reference>
<evidence type="ECO:0000313" key="6">
    <source>
        <dbReference type="EMBL" id="KAB1864945.1"/>
    </source>
</evidence>
<dbReference type="Gene3D" id="3.40.630.10">
    <property type="entry name" value="Zn peptidases"/>
    <property type="match status" value="1"/>
</dbReference>
<dbReference type="Pfam" id="PF07687">
    <property type="entry name" value="M20_dimer"/>
    <property type="match status" value="1"/>
</dbReference>
<gene>
    <name evidence="6" type="ORF">F6A08_12880</name>
</gene>
<name>A0ABQ6V7G2_9MICO</name>
<dbReference type="PROSITE" id="PS00758">
    <property type="entry name" value="ARGE_DAPE_CPG2_1"/>
    <property type="match status" value="1"/>
</dbReference>
<comment type="caution">
    <text evidence="6">The sequence shown here is derived from an EMBL/GenBank/DDBJ whole genome shotgun (WGS) entry which is preliminary data.</text>
</comment>
<keyword evidence="4" id="KW-0862">Zinc</keyword>
<dbReference type="InterPro" id="IPR017150">
    <property type="entry name" value="Pept_M20_glutamate_carboxypep"/>
</dbReference>
<dbReference type="InterPro" id="IPR036264">
    <property type="entry name" value="Bact_exopeptidase_dim_dom"/>
</dbReference>
<dbReference type="Proteomes" id="UP000478836">
    <property type="component" value="Unassembled WGS sequence"/>
</dbReference>
<dbReference type="RefSeq" id="WP_151459618.1">
    <property type="nucleotide sequence ID" value="NZ_WAAO01000002.1"/>
</dbReference>
<accession>A0ABQ6V7G2</accession>
<evidence type="ECO:0000256" key="1">
    <source>
        <dbReference type="ARBA" id="ARBA00001947"/>
    </source>
</evidence>
<evidence type="ECO:0000259" key="5">
    <source>
        <dbReference type="Pfam" id="PF07687"/>
    </source>
</evidence>
<evidence type="ECO:0000256" key="4">
    <source>
        <dbReference type="ARBA" id="ARBA00022833"/>
    </source>
</evidence>
<evidence type="ECO:0000256" key="2">
    <source>
        <dbReference type="ARBA" id="ARBA00022723"/>
    </source>
</evidence>
<dbReference type="GeneID" id="77477357"/>
<evidence type="ECO:0000313" key="7">
    <source>
        <dbReference type="Proteomes" id="UP000478836"/>
    </source>
</evidence>
<dbReference type="PANTHER" id="PTHR43808:SF9">
    <property type="entry name" value="BLL0789 PROTEIN"/>
    <property type="match status" value="1"/>
</dbReference>
<feature type="domain" description="Peptidase M20 dimerisation" evidence="5">
    <location>
        <begin position="181"/>
        <end position="278"/>
    </location>
</feature>
<evidence type="ECO:0000256" key="3">
    <source>
        <dbReference type="ARBA" id="ARBA00022801"/>
    </source>
</evidence>
<dbReference type="InterPro" id="IPR001261">
    <property type="entry name" value="ArgE/DapE_CS"/>
</dbReference>
<sequence length="382" mass="39463">MTTFPADREADDSSDDIIALVRELVLVETPSRDTVASARIADILSRRFAEVGGAVQRVDTAAGTDLVIDVPGSGDPILLIGHTDTVWPVGTLDGDVPWSTEGDVVRGPGAYDMKAGIVVMLEALRSLQPLPLPRRRAVRVILVSDEEVGSPVSGPLLAERAQGVAAAIGFESPHPDGALKVGRRGSARVRLGVTGRAAHAALDPERGVSAVDELVDQLVRVREIVSAPDLPGPVLCNVGIITGGARTNVVPAQAQAEIGLRFADPVTEETVLRALHALTPHRDGAVVSAEVLSARPAWQASAQDDALLEGIAAAGHPLGQSISGRPAAGAGDTNLLGALGVPTVDGFGPRGGGAHAVDEHFLRSSLRERVALLRAVLTIPAG</sequence>
<keyword evidence="3" id="KW-0378">Hydrolase</keyword>
<organism evidence="6 7">
    <name type="scientific">Microbacterium algeriense</name>
    <dbReference type="NCBI Taxonomy" id="2615184"/>
    <lineage>
        <taxon>Bacteria</taxon>
        <taxon>Bacillati</taxon>
        <taxon>Actinomycetota</taxon>
        <taxon>Actinomycetes</taxon>
        <taxon>Micrococcales</taxon>
        <taxon>Microbacteriaceae</taxon>
        <taxon>Microbacterium</taxon>
    </lineage>
</organism>